<proteinExistence type="predicted"/>
<gene>
    <name evidence="2" type="ORF">XELAEV_18029221mg</name>
</gene>
<accession>A0A974CTK1</accession>
<dbReference type="EMBL" id="CM004475">
    <property type="protein sequence ID" value="OCT78116.1"/>
    <property type="molecule type" value="Genomic_DNA"/>
</dbReference>
<name>A0A974CTK1_XENLA</name>
<sequence length="245" mass="28605">MHGTFSYTDNDMARISGIFGGSREFLATPSATVCRRKFESLSKKQVELQLHGLTLTEYLHVQRIPRGLRVNLQPTLFAQNEEFKQKFAGIINKCSRDLMALNIEFIERELKSIDLQIAGLQDTISGVMSTDELSEFKLKMDTLLEKYKCDVITRKKQKFDRDTLDYEKGHVYNWTQSNRGRDGNRYDFQQPREGQARSSERSRERAFNFLSTGNERPDVVEKGENKNVRTQKERKVQPRREVRNK</sequence>
<reference evidence="3" key="1">
    <citation type="journal article" date="2016" name="Nature">
        <title>Genome evolution in the allotetraploid frog Xenopus laevis.</title>
        <authorList>
            <person name="Session A.M."/>
            <person name="Uno Y."/>
            <person name="Kwon T."/>
            <person name="Chapman J.A."/>
            <person name="Toyoda A."/>
            <person name="Takahashi S."/>
            <person name="Fukui A."/>
            <person name="Hikosaka A."/>
            <person name="Suzuki A."/>
            <person name="Kondo M."/>
            <person name="van Heeringen S.J."/>
            <person name="Quigley I."/>
            <person name="Heinz S."/>
            <person name="Ogino H."/>
            <person name="Ochi H."/>
            <person name="Hellsten U."/>
            <person name="Lyons J.B."/>
            <person name="Simakov O."/>
            <person name="Putnam N."/>
            <person name="Stites J."/>
            <person name="Kuroki Y."/>
            <person name="Tanaka T."/>
            <person name="Michiue T."/>
            <person name="Watanabe M."/>
            <person name="Bogdanovic O."/>
            <person name="Lister R."/>
            <person name="Georgiou G."/>
            <person name="Paranjpe S.S."/>
            <person name="van Kruijsbergen I."/>
            <person name="Shu S."/>
            <person name="Carlson J."/>
            <person name="Kinoshita T."/>
            <person name="Ohta Y."/>
            <person name="Mawaribuchi S."/>
            <person name="Jenkins J."/>
            <person name="Grimwood J."/>
            <person name="Schmutz J."/>
            <person name="Mitros T."/>
            <person name="Mozaffari S.V."/>
            <person name="Suzuki Y."/>
            <person name="Haramoto Y."/>
            <person name="Yamamoto T.S."/>
            <person name="Takagi C."/>
            <person name="Heald R."/>
            <person name="Miller K."/>
            <person name="Haudenschild C."/>
            <person name="Kitzman J."/>
            <person name="Nakayama T."/>
            <person name="Izutsu Y."/>
            <person name="Robert J."/>
            <person name="Fortriede J."/>
            <person name="Burns K."/>
            <person name="Lotay V."/>
            <person name="Karimi K."/>
            <person name="Yasuoka Y."/>
            <person name="Dichmann D.S."/>
            <person name="Flajnik M.F."/>
            <person name="Houston D.W."/>
            <person name="Shendure J."/>
            <person name="DuPasquier L."/>
            <person name="Vize P.D."/>
            <person name="Zorn A.M."/>
            <person name="Ito M."/>
            <person name="Marcotte E.M."/>
            <person name="Wallingford J.B."/>
            <person name="Ito Y."/>
            <person name="Asashima M."/>
            <person name="Ueno N."/>
            <person name="Matsuda Y."/>
            <person name="Veenstra G.J."/>
            <person name="Fujiyama A."/>
            <person name="Harland R.M."/>
            <person name="Taira M."/>
            <person name="Rokhsar D.S."/>
        </authorList>
    </citation>
    <scope>NUCLEOTIDE SEQUENCE [LARGE SCALE GENOMIC DNA]</scope>
    <source>
        <strain evidence="3">J</strain>
    </source>
</reference>
<protein>
    <submittedName>
        <fullName evidence="2">Uncharacterized protein</fullName>
    </submittedName>
</protein>
<dbReference type="AlphaFoldDB" id="A0A974CTK1"/>
<evidence type="ECO:0000313" key="2">
    <source>
        <dbReference type="EMBL" id="OCT78116.1"/>
    </source>
</evidence>
<evidence type="ECO:0000256" key="1">
    <source>
        <dbReference type="SAM" id="MobiDB-lite"/>
    </source>
</evidence>
<dbReference type="OMA" id="DRRWDET"/>
<feature type="region of interest" description="Disordered" evidence="1">
    <location>
        <begin position="175"/>
        <end position="245"/>
    </location>
</feature>
<feature type="compositionally biased region" description="Basic and acidic residues" evidence="1">
    <location>
        <begin position="215"/>
        <end position="245"/>
    </location>
</feature>
<organism evidence="2 3">
    <name type="scientific">Xenopus laevis</name>
    <name type="common">African clawed frog</name>
    <dbReference type="NCBI Taxonomy" id="8355"/>
    <lineage>
        <taxon>Eukaryota</taxon>
        <taxon>Metazoa</taxon>
        <taxon>Chordata</taxon>
        <taxon>Craniata</taxon>
        <taxon>Vertebrata</taxon>
        <taxon>Euteleostomi</taxon>
        <taxon>Amphibia</taxon>
        <taxon>Batrachia</taxon>
        <taxon>Anura</taxon>
        <taxon>Pipoidea</taxon>
        <taxon>Pipidae</taxon>
        <taxon>Xenopodinae</taxon>
        <taxon>Xenopus</taxon>
        <taxon>Xenopus</taxon>
    </lineage>
</organism>
<evidence type="ECO:0000313" key="3">
    <source>
        <dbReference type="Proteomes" id="UP000694892"/>
    </source>
</evidence>
<dbReference type="Proteomes" id="UP000694892">
    <property type="component" value="Chromosome 5S"/>
</dbReference>
<feature type="compositionally biased region" description="Basic and acidic residues" evidence="1">
    <location>
        <begin position="194"/>
        <end position="206"/>
    </location>
</feature>